<dbReference type="PANTHER" id="PTHR43133:SF8">
    <property type="entry name" value="RNA POLYMERASE SIGMA FACTOR HI_1459-RELATED"/>
    <property type="match status" value="1"/>
</dbReference>
<dbReference type="CDD" id="cd06171">
    <property type="entry name" value="Sigma70_r4"/>
    <property type="match status" value="1"/>
</dbReference>
<evidence type="ECO:0000256" key="5">
    <source>
        <dbReference type="ARBA" id="ARBA00023163"/>
    </source>
</evidence>
<dbReference type="NCBIfam" id="TIGR02937">
    <property type="entry name" value="sigma70-ECF"/>
    <property type="match status" value="1"/>
</dbReference>
<dbReference type="InterPro" id="IPR007627">
    <property type="entry name" value="RNA_pol_sigma70_r2"/>
</dbReference>
<dbReference type="InterPro" id="IPR014284">
    <property type="entry name" value="RNA_pol_sigma-70_dom"/>
</dbReference>
<feature type="domain" description="RNA polymerase sigma-70 region 2" evidence="7">
    <location>
        <begin position="20"/>
        <end position="84"/>
    </location>
</feature>
<dbReference type="SUPFAM" id="SSF88946">
    <property type="entry name" value="Sigma2 domain of RNA polymerase sigma factors"/>
    <property type="match status" value="1"/>
</dbReference>
<comment type="caution">
    <text evidence="9">The sequence shown here is derived from an EMBL/GenBank/DDBJ whole genome shotgun (WGS) entry which is preliminary data.</text>
</comment>
<keyword evidence="4 6" id="KW-0238">DNA-binding</keyword>
<dbReference type="InterPro" id="IPR039425">
    <property type="entry name" value="RNA_pol_sigma-70-like"/>
</dbReference>
<name>A0ABX0RD55_9GAMM</name>
<dbReference type="Gene3D" id="1.10.1740.10">
    <property type="match status" value="1"/>
</dbReference>
<evidence type="ECO:0000259" key="7">
    <source>
        <dbReference type="Pfam" id="PF04542"/>
    </source>
</evidence>
<dbReference type="RefSeq" id="WP_167016464.1">
    <property type="nucleotide sequence ID" value="NZ_VWXF01000007.1"/>
</dbReference>
<evidence type="ECO:0000256" key="2">
    <source>
        <dbReference type="ARBA" id="ARBA00023015"/>
    </source>
</evidence>
<keyword evidence="5 6" id="KW-0804">Transcription</keyword>
<evidence type="ECO:0000313" key="10">
    <source>
        <dbReference type="Proteomes" id="UP001515683"/>
    </source>
</evidence>
<dbReference type="SUPFAM" id="SSF88659">
    <property type="entry name" value="Sigma3 and sigma4 domains of RNA polymerase sigma factors"/>
    <property type="match status" value="1"/>
</dbReference>
<evidence type="ECO:0000256" key="1">
    <source>
        <dbReference type="ARBA" id="ARBA00010641"/>
    </source>
</evidence>
<evidence type="ECO:0000256" key="3">
    <source>
        <dbReference type="ARBA" id="ARBA00023082"/>
    </source>
</evidence>
<dbReference type="EMBL" id="VWXF01000007">
    <property type="protein sequence ID" value="NIF23285.1"/>
    <property type="molecule type" value="Genomic_DNA"/>
</dbReference>
<dbReference type="PROSITE" id="PS01063">
    <property type="entry name" value="SIGMA70_ECF"/>
    <property type="match status" value="1"/>
</dbReference>
<accession>A0ABX0RD55</accession>
<dbReference type="InterPro" id="IPR036388">
    <property type="entry name" value="WH-like_DNA-bd_sf"/>
</dbReference>
<evidence type="ECO:0000259" key="8">
    <source>
        <dbReference type="Pfam" id="PF08281"/>
    </source>
</evidence>
<feature type="domain" description="RNA polymerase sigma factor 70 region 4 type 2" evidence="8">
    <location>
        <begin position="122"/>
        <end position="169"/>
    </location>
</feature>
<dbReference type="Gene3D" id="1.10.10.10">
    <property type="entry name" value="Winged helix-like DNA-binding domain superfamily/Winged helix DNA-binding domain"/>
    <property type="match status" value="1"/>
</dbReference>
<keyword evidence="3 6" id="KW-0731">Sigma factor</keyword>
<proteinExistence type="inferred from homology"/>
<comment type="similarity">
    <text evidence="1 6">Belongs to the sigma-70 factor family. ECF subfamily.</text>
</comment>
<dbReference type="Pfam" id="PF08281">
    <property type="entry name" value="Sigma70_r4_2"/>
    <property type="match status" value="1"/>
</dbReference>
<keyword evidence="10" id="KW-1185">Reference proteome</keyword>
<protein>
    <recommendedName>
        <fullName evidence="6">RNA polymerase sigma factor</fullName>
    </recommendedName>
</protein>
<keyword evidence="2 6" id="KW-0805">Transcription regulation</keyword>
<evidence type="ECO:0000256" key="4">
    <source>
        <dbReference type="ARBA" id="ARBA00023125"/>
    </source>
</evidence>
<dbReference type="InterPro" id="IPR013325">
    <property type="entry name" value="RNA_pol_sigma_r2"/>
</dbReference>
<reference evidence="9 10" key="1">
    <citation type="journal article" date="2019" name="bioRxiv">
        <title>Bacteria contribute to plant secondary compound degradation in a generalist herbivore system.</title>
        <authorList>
            <person name="Francoeur C.B."/>
            <person name="Khadempour L."/>
            <person name="Moreira-Soto R.D."/>
            <person name="Gotting K."/>
            <person name="Book A.J."/>
            <person name="Pinto-Tomas A.A."/>
            <person name="Keefover-Ring K."/>
            <person name="Currie C.R."/>
        </authorList>
    </citation>
    <scope>NUCLEOTIDE SEQUENCE [LARGE SCALE GENOMIC DNA]</scope>
    <source>
        <strain evidence="9">Acro-835</strain>
    </source>
</reference>
<dbReference type="PANTHER" id="PTHR43133">
    <property type="entry name" value="RNA POLYMERASE ECF-TYPE SIGMA FACTO"/>
    <property type="match status" value="1"/>
</dbReference>
<gene>
    <name evidence="9" type="ORF">F3J40_17010</name>
</gene>
<dbReference type="InterPro" id="IPR013249">
    <property type="entry name" value="RNA_pol_sigma70_r4_t2"/>
</dbReference>
<dbReference type="InterPro" id="IPR013324">
    <property type="entry name" value="RNA_pol_sigma_r3/r4-like"/>
</dbReference>
<sequence>MTTHTDTPVHFANFNWDKFVKENSQFLYYFILKRTSFIEDIPDIIQQTLLESFANRSKFNGQSKPETWIYGIAHNLTLNFYRRRIKYRNEINDTDLLENHIDGDNFAESLSLQDELEKIFVYIETLPDTHKDVFNMIINKSYSYEDAADELSIPVGTIRSRLFSIRQRLKLLTNN</sequence>
<organism evidence="9 10">
    <name type="scientific">Candidatus Pantoea multigeneris</name>
    <dbReference type="NCBI Taxonomy" id="2608357"/>
    <lineage>
        <taxon>Bacteria</taxon>
        <taxon>Pseudomonadati</taxon>
        <taxon>Pseudomonadota</taxon>
        <taxon>Gammaproteobacteria</taxon>
        <taxon>Enterobacterales</taxon>
        <taxon>Erwiniaceae</taxon>
        <taxon>Pantoea</taxon>
    </lineage>
</organism>
<dbReference type="Pfam" id="PF04542">
    <property type="entry name" value="Sigma70_r2"/>
    <property type="match status" value="1"/>
</dbReference>
<evidence type="ECO:0000313" key="9">
    <source>
        <dbReference type="EMBL" id="NIF23285.1"/>
    </source>
</evidence>
<dbReference type="InterPro" id="IPR000838">
    <property type="entry name" value="RNA_pol_sigma70_ECF_CS"/>
</dbReference>
<dbReference type="Proteomes" id="UP001515683">
    <property type="component" value="Unassembled WGS sequence"/>
</dbReference>
<evidence type="ECO:0000256" key="6">
    <source>
        <dbReference type="RuleBase" id="RU000716"/>
    </source>
</evidence>